<feature type="non-terminal residue" evidence="2">
    <location>
        <position position="39"/>
    </location>
</feature>
<name>A0A383AE99_9ZZZZ</name>
<evidence type="ECO:0000259" key="1">
    <source>
        <dbReference type="Pfam" id="PF05198"/>
    </source>
</evidence>
<proteinExistence type="predicted"/>
<dbReference type="Pfam" id="PF05198">
    <property type="entry name" value="IF3_N"/>
    <property type="match status" value="1"/>
</dbReference>
<dbReference type="SUPFAM" id="SSF54364">
    <property type="entry name" value="Translation initiation factor IF3, N-terminal domain"/>
    <property type="match status" value="1"/>
</dbReference>
<evidence type="ECO:0000313" key="2">
    <source>
        <dbReference type="EMBL" id="SVE05941.1"/>
    </source>
</evidence>
<organism evidence="2">
    <name type="scientific">marine metagenome</name>
    <dbReference type="NCBI Taxonomy" id="408172"/>
    <lineage>
        <taxon>unclassified sequences</taxon>
        <taxon>metagenomes</taxon>
        <taxon>ecological metagenomes</taxon>
    </lineage>
</organism>
<dbReference type="InterPro" id="IPR036787">
    <property type="entry name" value="T_IF-3_N_sf"/>
</dbReference>
<gene>
    <name evidence="2" type="ORF">METZ01_LOCUS458795</name>
</gene>
<dbReference type="Gene3D" id="3.10.20.80">
    <property type="entry name" value="Translation initiation factor 3 (IF-3), N-terminal domain"/>
    <property type="match status" value="1"/>
</dbReference>
<dbReference type="GO" id="GO:0003743">
    <property type="term" value="F:translation initiation factor activity"/>
    <property type="evidence" value="ECO:0007669"/>
    <property type="project" value="InterPro"/>
</dbReference>
<accession>A0A383AE99</accession>
<feature type="domain" description="Translation initiation factor 3 N-terminal" evidence="1">
    <location>
        <begin position="1"/>
        <end position="29"/>
    </location>
</feature>
<dbReference type="InterPro" id="IPR019814">
    <property type="entry name" value="Translation_initiation_fac_3_N"/>
</dbReference>
<protein>
    <recommendedName>
        <fullName evidence="1">Translation initiation factor 3 N-terminal domain-containing protein</fullName>
    </recommendedName>
</protein>
<feature type="non-terminal residue" evidence="2">
    <location>
        <position position="1"/>
    </location>
</feature>
<reference evidence="2" key="1">
    <citation type="submission" date="2018-05" db="EMBL/GenBank/DDBJ databases">
        <authorList>
            <person name="Lanie J.A."/>
            <person name="Ng W.-L."/>
            <person name="Kazmierczak K.M."/>
            <person name="Andrzejewski T.M."/>
            <person name="Davidsen T.M."/>
            <person name="Wayne K.J."/>
            <person name="Tettelin H."/>
            <person name="Glass J.I."/>
            <person name="Rusch D."/>
            <person name="Podicherti R."/>
            <person name="Tsui H.-C.T."/>
            <person name="Winkler M.E."/>
        </authorList>
    </citation>
    <scope>NUCLEOTIDE SEQUENCE</scope>
</reference>
<dbReference type="AlphaFoldDB" id="A0A383AE99"/>
<sequence>VLIAEKAKPPVCKITDLNKHLYSLKQKEKLAKKKQRESI</sequence>
<dbReference type="EMBL" id="UINC01191341">
    <property type="protein sequence ID" value="SVE05941.1"/>
    <property type="molecule type" value="Genomic_DNA"/>
</dbReference>